<proteinExistence type="predicted"/>
<gene>
    <name evidence="1" type="ORF">M8818_001053</name>
</gene>
<dbReference type="Proteomes" id="UP001320706">
    <property type="component" value="Unassembled WGS sequence"/>
</dbReference>
<evidence type="ECO:0000313" key="2">
    <source>
        <dbReference type="Proteomes" id="UP001320706"/>
    </source>
</evidence>
<comment type="caution">
    <text evidence="1">The sequence shown here is derived from an EMBL/GenBank/DDBJ whole genome shotgun (WGS) entry which is preliminary data.</text>
</comment>
<dbReference type="EMBL" id="JAMKPW020000004">
    <property type="protein sequence ID" value="KAK8219319.1"/>
    <property type="molecule type" value="Genomic_DNA"/>
</dbReference>
<sequence length="470" mass="52795">MALSTFYTARGSSLFKLVVCTVLAFFLLNVYFQPFPNLHLAPNLVHSDTKEPSRPTEASQSQIIEPQASRCQDIPGAEDVVVIMKTGSTEIQDKLPVHFTTTLTCYQRYLVFSDYGEEFHGVYVRDALDQVSEGIRNDNSDFELYRRLQSEGRGALAQSELSGPLSGEGGKSGKTDNPGWRLDKWKFLPMVNKTLAAYPDAKWYVFVETDTYLVWSNLLQWLAALDHTKPSYLGAQMQIGDVIFAHGGSGFIVSKPAMEMVTAEYAAHVSEWEAFTGGHWAGDCVLGKAFADANVSLTWSWPLSQGRKPSDLNYTRIDWDKRIWCSPAVFYHHLSADEVASMWNAEQNWTLNAELISRQNRPFLRHQDVFQSYVMPQLGSERSGWDNMLGKIDREVTVESLEACREACRNEQGCVQYRLAMGKCALSSNVMLGEASPAGERMQSGWLVDRVADFMKGIEPCGEVLQPWIT</sequence>
<accession>A0ACC3SNI3</accession>
<keyword evidence="2" id="KW-1185">Reference proteome</keyword>
<reference evidence="1" key="1">
    <citation type="submission" date="2024-02" db="EMBL/GenBank/DDBJ databases">
        <title>Metagenome Assembled Genome of Zalaria obscura JY119.</title>
        <authorList>
            <person name="Vighnesh L."/>
            <person name="Jagadeeshwari U."/>
            <person name="Venkata Ramana C."/>
            <person name="Sasikala C."/>
        </authorList>
    </citation>
    <scope>NUCLEOTIDE SEQUENCE</scope>
    <source>
        <strain evidence="1">JY119</strain>
    </source>
</reference>
<evidence type="ECO:0000313" key="1">
    <source>
        <dbReference type="EMBL" id="KAK8219319.1"/>
    </source>
</evidence>
<protein>
    <submittedName>
        <fullName evidence="1">Uncharacterized protein</fullName>
    </submittedName>
</protein>
<organism evidence="1 2">
    <name type="scientific">Zalaria obscura</name>
    <dbReference type="NCBI Taxonomy" id="2024903"/>
    <lineage>
        <taxon>Eukaryota</taxon>
        <taxon>Fungi</taxon>
        <taxon>Dikarya</taxon>
        <taxon>Ascomycota</taxon>
        <taxon>Pezizomycotina</taxon>
        <taxon>Dothideomycetes</taxon>
        <taxon>Dothideomycetidae</taxon>
        <taxon>Dothideales</taxon>
        <taxon>Zalariaceae</taxon>
        <taxon>Zalaria</taxon>
    </lineage>
</organism>
<name>A0ACC3SNI3_9PEZI</name>